<sequence>MMAETGTVAPMGRRRSNSGVEGSWREKRSSLPPPVPMYRRWPERAAERTVSGEETGRPASAAGSSVARGSRATREAGGWDPMAGRKLVAAEMEGRRRVAVETKGGGRRLRWKQREDSGCVHLEMMPAAHPLHRQPNGLKDGLGR</sequence>
<dbReference type="Proteomes" id="UP000823388">
    <property type="component" value="Chromosome 5K"/>
</dbReference>
<feature type="compositionally biased region" description="Low complexity" evidence="1">
    <location>
        <begin position="57"/>
        <end position="70"/>
    </location>
</feature>
<proteinExistence type="predicted"/>
<comment type="caution">
    <text evidence="2">The sequence shown here is derived from an EMBL/GenBank/DDBJ whole genome shotgun (WGS) entry which is preliminary data.</text>
</comment>
<dbReference type="EMBL" id="CM029045">
    <property type="protein sequence ID" value="KAG2602024.1"/>
    <property type="molecule type" value="Genomic_DNA"/>
</dbReference>
<name>A0A8T0SY43_PANVG</name>
<feature type="region of interest" description="Disordered" evidence="1">
    <location>
        <begin position="1"/>
        <end position="80"/>
    </location>
</feature>
<accession>A0A8T0SY43</accession>
<organism evidence="2 3">
    <name type="scientific">Panicum virgatum</name>
    <name type="common">Blackwell switchgrass</name>
    <dbReference type="NCBI Taxonomy" id="38727"/>
    <lineage>
        <taxon>Eukaryota</taxon>
        <taxon>Viridiplantae</taxon>
        <taxon>Streptophyta</taxon>
        <taxon>Embryophyta</taxon>
        <taxon>Tracheophyta</taxon>
        <taxon>Spermatophyta</taxon>
        <taxon>Magnoliopsida</taxon>
        <taxon>Liliopsida</taxon>
        <taxon>Poales</taxon>
        <taxon>Poaceae</taxon>
        <taxon>PACMAD clade</taxon>
        <taxon>Panicoideae</taxon>
        <taxon>Panicodae</taxon>
        <taxon>Paniceae</taxon>
        <taxon>Panicinae</taxon>
        <taxon>Panicum</taxon>
        <taxon>Panicum sect. Hiantes</taxon>
    </lineage>
</organism>
<evidence type="ECO:0000256" key="1">
    <source>
        <dbReference type="SAM" id="MobiDB-lite"/>
    </source>
</evidence>
<reference evidence="2" key="1">
    <citation type="submission" date="2020-05" db="EMBL/GenBank/DDBJ databases">
        <title>WGS assembly of Panicum virgatum.</title>
        <authorList>
            <person name="Lovell J.T."/>
            <person name="Jenkins J."/>
            <person name="Shu S."/>
            <person name="Juenger T.E."/>
            <person name="Schmutz J."/>
        </authorList>
    </citation>
    <scope>NUCLEOTIDE SEQUENCE</scope>
    <source>
        <strain evidence="2">AP13</strain>
    </source>
</reference>
<dbReference type="AlphaFoldDB" id="A0A8T0SY43"/>
<feature type="compositionally biased region" description="Basic and acidic residues" evidence="1">
    <location>
        <begin position="40"/>
        <end position="56"/>
    </location>
</feature>
<gene>
    <name evidence="2" type="ORF">PVAP13_5KG645007</name>
</gene>
<keyword evidence="3" id="KW-1185">Reference proteome</keyword>
<evidence type="ECO:0000313" key="2">
    <source>
        <dbReference type="EMBL" id="KAG2602024.1"/>
    </source>
</evidence>
<protein>
    <submittedName>
        <fullName evidence="2">Uncharacterized protein</fullName>
    </submittedName>
</protein>
<evidence type="ECO:0000313" key="3">
    <source>
        <dbReference type="Proteomes" id="UP000823388"/>
    </source>
</evidence>
<feature type="region of interest" description="Disordered" evidence="1">
    <location>
        <begin position="125"/>
        <end position="144"/>
    </location>
</feature>